<reference evidence="1" key="2">
    <citation type="submission" date="2020-05" db="EMBL/GenBank/DDBJ databases">
        <authorList>
            <person name="Kim H.-S."/>
            <person name="Proctor R.H."/>
            <person name="Brown D.W."/>
        </authorList>
    </citation>
    <scope>NUCLEOTIDE SEQUENCE</scope>
    <source>
        <strain evidence="1">NRRL 20472</strain>
    </source>
</reference>
<organism evidence="1 2">
    <name type="scientific">Fusarium sarcochroum</name>
    <dbReference type="NCBI Taxonomy" id="1208366"/>
    <lineage>
        <taxon>Eukaryota</taxon>
        <taxon>Fungi</taxon>
        <taxon>Dikarya</taxon>
        <taxon>Ascomycota</taxon>
        <taxon>Pezizomycotina</taxon>
        <taxon>Sordariomycetes</taxon>
        <taxon>Hypocreomycetidae</taxon>
        <taxon>Hypocreales</taxon>
        <taxon>Nectriaceae</taxon>
        <taxon>Fusarium</taxon>
        <taxon>Fusarium lateritium species complex</taxon>
    </lineage>
</organism>
<accession>A0A8H4T357</accession>
<gene>
    <name evidence="1" type="ORF">FSARC_13204</name>
</gene>
<dbReference type="OrthoDB" id="5105613at2759"/>
<dbReference type="EMBL" id="JABEXW010000969">
    <property type="protein sequence ID" value="KAF4950424.1"/>
    <property type="molecule type" value="Genomic_DNA"/>
</dbReference>
<sequence>MLDDNGYDSSDEEFEQKANPYVNAGKASLDWIVDNAVQNRRASKIFEKQLQPTYFSPKSTYNLNLWGNRFSVFLKSLGVKPGTIPTDSHLCRFFATVPEMVVGQGKDGMISLKTVQSGFQWVINWCRFHFTDWKLSSSGGIKLKSIFATLINEDRITLDPAVGSRGEKQWVTSDIVRQLVSNYLQDCIETGCQHWDRTILNVLTMLLLSSTGARAGDVAVSQGYEKKGYCLR</sequence>
<dbReference type="AlphaFoldDB" id="A0A8H4T357"/>
<proteinExistence type="predicted"/>
<evidence type="ECO:0000313" key="1">
    <source>
        <dbReference type="EMBL" id="KAF4950424.1"/>
    </source>
</evidence>
<dbReference type="Proteomes" id="UP000622797">
    <property type="component" value="Unassembled WGS sequence"/>
</dbReference>
<protein>
    <submittedName>
        <fullName evidence="1">Uncharacterized protein</fullName>
    </submittedName>
</protein>
<keyword evidence="2" id="KW-1185">Reference proteome</keyword>
<evidence type="ECO:0000313" key="2">
    <source>
        <dbReference type="Proteomes" id="UP000622797"/>
    </source>
</evidence>
<comment type="caution">
    <text evidence="1">The sequence shown here is derived from an EMBL/GenBank/DDBJ whole genome shotgun (WGS) entry which is preliminary data.</text>
</comment>
<reference evidence="1" key="1">
    <citation type="journal article" date="2020" name="BMC Genomics">
        <title>Correction to: Identification and distribution of gene clusters required for synthesis of sphingolipid metabolism inhibitors in diverse species of the filamentous fungus Fusarium.</title>
        <authorList>
            <person name="Kim H.S."/>
            <person name="Lohmar J.M."/>
            <person name="Busman M."/>
            <person name="Brown D.W."/>
            <person name="Naumann T.A."/>
            <person name="Divon H.H."/>
            <person name="Lysoe E."/>
            <person name="Uhlig S."/>
            <person name="Proctor R.H."/>
        </authorList>
    </citation>
    <scope>NUCLEOTIDE SEQUENCE</scope>
    <source>
        <strain evidence="1">NRRL 20472</strain>
    </source>
</reference>
<name>A0A8H4T357_9HYPO</name>